<dbReference type="Gene3D" id="3.40.50.2000">
    <property type="entry name" value="Glycogen Phosphorylase B"/>
    <property type="match status" value="1"/>
</dbReference>
<evidence type="ECO:0000313" key="1">
    <source>
        <dbReference type="EMBL" id="QIM18907.1"/>
    </source>
</evidence>
<accession>A0ABX6K0Y4</accession>
<dbReference type="InterPro" id="IPR011989">
    <property type="entry name" value="ARM-like"/>
</dbReference>
<organism evidence="1 2">
    <name type="scientific">Leucobacter coleopterorum</name>
    <dbReference type="NCBI Taxonomy" id="2714933"/>
    <lineage>
        <taxon>Bacteria</taxon>
        <taxon>Bacillati</taxon>
        <taxon>Actinomycetota</taxon>
        <taxon>Actinomycetes</taxon>
        <taxon>Micrococcales</taxon>
        <taxon>Microbacteriaceae</taxon>
        <taxon>Leucobacter</taxon>
    </lineage>
</organism>
<reference evidence="1 2" key="1">
    <citation type="submission" date="2020-03" db="EMBL/GenBank/DDBJ databases">
        <title>Leucobacter sp. nov., isolated from beetles.</title>
        <authorList>
            <person name="Hyun D.-W."/>
            <person name="Bae J.-W."/>
        </authorList>
    </citation>
    <scope>NUCLEOTIDE SEQUENCE [LARGE SCALE GENOMIC DNA]</scope>
    <source>
        <strain evidence="1 2">HDW9A</strain>
    </source>
</reference>
<sequence>MRVRNRLEAVRKADRLLEALRSADELAATAARSGSVSDIPVLLQTVESSDQVMAIAAIHALACIPDPEVDEALMGMLTHEQGFVREHSVWALGSRAPRIEAVGPLIYMVVTGGFTGMLSQRTLEEWAKAAPATVAARLESALAEVVDPAQRFRLVETLGLVPGSAVAVQLARIAGDVGEGLLARVAAVSALGDQVPAPTECALLEQLTQLDGVLAEVAKLALADIKAAVIASNASDGGGAVDPAGTKIGGGLTIAQLFLHADIDPELSNAGNGDNGGIATLLVRLGDALVGTSDRLGDEVSLGGVERVPVTRVLTLSRGDIHEAAQNLEVLRKGLAGHVYARIPLLQDPVQAANAWPLRVTARRGIARMIRAAGRVDVIHLRMADVGSLAALEVARASNIPVVFTSAPDPHVLINTMDLSGRLTRENFGSVDETEHFWFRVNLLQRLVASSAHTVYFPRPNLQFDMRDLMGIDVAKAPGKHTTVPEGIDLSLTDEAVNEARRFSEGGTPSSALSELRELLQGSRPSGVGCHCC</sequence>
<dbReference type="EMBL" id="CP049933">
    <property type="protein sequence ID" value="QIM18907.1"/>
    <property type="molecule type" value="Genomic_DNA"/>
</dbReference>
<dbReference type="RefSeq" id="WP_166330972.1">
    <property type="nucleotide sequence ID" value="NZ_CP049933.1"/>
</dbReference>
<proteinExistence type="predicted"/>
<name>A0ABX6K0Y4_9MICO</name>
<gene>
    <name evidence="1" type="ORF">G7066_10475</name>
</gene>
<dbReference type="SUPFAM" id="SSF48371">
    <property type="entry name" value="ARM repeat"/>
    <property type="match status" value="1"/>
</dbReference>
<keyword evidence="2" id="KW-1185">Reference proteome</keyword>
<protein>
    <submittedName>
        <fullName evidence="1">Glycosyltransferase</fullName>
    </submittedName>
</protein>
<dbReference type="Proteomes" id="UP000503441">
    <property type="component" value="Chromosome"/>
</dbReference>
<dbReference type="Gene3D" id="1.25.10.10">
    <property type="entry name" value="Leucine-rich Repeat Variant"/>
    <property type="match status" value="1"/>
</dbReference>
<dbReference type="InterPro" id="IPR016024">
    <property type="entry name" value="ARM-type_fold"/>
</dbReference>
<dbReference type="SUPFAM" id="SSF53756">
    <property type="entry name" value="UDP-Glycosyltransferase/glycogen phosphorylase"/>
    <property type="match status" value="1"/>
</dbReference>
<evidence type="ECO:0000313" key="2">
    <source>
        <dbReference type="Proteomes" id="UP000503441"/>
    </source>
</evidence>